<organism evidence="1 2">
    <name type="scientific">Amphibiibacter pelophylacis</name>
    <dbReference type="NCBI Taxonomy" id="1799477"/>
    <lineage>
        <taxon>Bacteria</taxon>
        <taxon>Pseudomonadati</taxon>
        <taxon>Pseudomonadota</taxon>
        <taxon>Betaproteobacteria</taxon>
        <taxon>Burkholderiales</taxon>
        <taxon>Sphaerotilaceae</taxon>
        <taxon>Amphibiibacter</taxon>
    </lineage>
</organism>
<dbReference type="Proteomes" id="UP001364695">
    <property type="component" value="Unassembled WGS sequence"/>
</dbReference>
<comment type="caution">
    <text evidence="1">The sequence shown here is derived from an EMBL/GenBank/DDBJ whole genome shotgun (WGS) entry which is preliminary data.</text>
</comment>
<gene>
    <name evidence="1" type="ORF">RV045_07390</name>
</gene>
<accession>A0ACC6P297</accession>
<sequence>MQVLNIILRRLLLLVPLLVGIVLFVFIVMRFSPVDPSVAVFAEGTVDATQLAEFRHQHGLDRPLPVQFVSFLGQLAQGNMGRSLATGQKVSDIIATAMPLTIQLTVLGVLIAMVLSLTLGVTSAIYRDRWPDQLIRVITLGGVAAPSFWVALLLVQWLAIGLGLFPAGRYINPNDSISGWLMTMTLPALSLALPVAAQMTRIIRTSMVEELDRDYVRTARGGGLHPLVVVARNVLRNALINPLNVLGLRIGYLLGGAVVIETIFNLPGMGMVMINAVQNNEPAIVQGVVITIAVGFIGVNLLVDILSLLINPKLRGRGA</sequence>
<keyword evidence="2" id="KW-1185">Reference proteome</keyword>
<reference evidence="1" key="1">
    <citation type="submission" date="2023-10" db="EMBL/GenBank/DDBJ databases">
        <title>Amphibacter perezi, gen. nov., sp. nov. a novel taxa of the family Comamonadaceae, class Betaproteobacteria isolated from the skin microbiota of Pelophylax perezi from different populations.</title>
        <authorList>
            <person name="Costa S."/>
            <person name="Proenca D.N."/>
            <person name="Lopes I."/>
            <person name="Morais P.V."/>
        </authorList>
    </citation>
    <scope>NUCLEOTIDE SEQUENCE</scope>
    <source>
        <strain evidence="1">SL12-8</strain>
    </source>
</reference>
<evidence type="ECO:0000313" key="1">
    <source>
        <dbReference type="EMBL" id="MEJ7138252.1"/>
    </source>
</evidence>
<dbReference type="EMBL" id="JAWDIE010000009">
    <property type="protein sequence ID" value="MEJ7138252.1"/>
    <property type="molecule type" value="Genomic_DNA"/>
</dbReference>
<name>A0ACC6P297_9BURK</name>
<proteinExistence type="predicted"/>
<evidence type="ECO:0000313" key="2">
    <source>
        <dbReference type="Proteomes" id="UP001364695"/>
    </source>
</evidence>
<protein>
    <submittedName>
        <fullName evidence="1">ABC transporter permease</fullName>
    </submittedName>
</protein>